<dbReference type="InterPro" id="IPR036920">
    <property type="entry name" value="Ribosomal_uL16_sf"/>
</dbReference>
<dbReference type="AlphaFoldDB" id="A0A7T8GWK7"/>
<evidence type="ECO:0000256" key="4">
    <source>
        <dbReference type="ARBA" id="ARBA00035302"/>
    </source>
</evidence>
<dbReference type="PANTHER" id="PTHR12220:SF13">
    <property type="entry name" value="LARGE RIBOSOMAL SUBUNIT PROTEIN UL16M"/>
    <property type="match status" value="1"/>
</dbReference>
<comment type="similarity">
    <text evidence="1">Belongs to the universal ribosomal protein uL16 family.</text>
</comment>
<evidence type="ECO:0000256" key="1">
    <source>
        <dbReference type="ARBA" id="ARBA00008931"/>
    </source>
</evidence>
<keyword evidence="6" id="KW-1185">Reference proteome</keyword>
<name>A0A7T8GWK7_CALRO</name>
<dbReference type="Pfam" id="PF00252">
    <property type="entry name" value="Ribosomal_L16"/>
    <property type="match status" value="1"/>
</dbReference>
<protein>
    <recommendedName>
        <fullName evidence="4">Large ribosomal subunit protein uL16m</fullName>
    </recommendedName>
</protein>
<dbReference type="Gene3D" id="3.90.1170.10">
    <property type="entry name" value="Ribosomal protein L10e/L16"/>
    <property type="match status" value="1"/>
</dbReference>
<dbReference type="GO" id="GO:0005762">
    <property type="term" value="C:mitochondrial large ribosomal subunit"/>
    <property type="evidence" value="ECO:0007669"/>
    <property type="project" value="TreeGrafter"/>
</dbReference>
<organism evidence="5 6">
    <name type="scientific">Caligus rogercresseyi</name>
    <name type="common">Sea louse</name>
    <dbReference type="NCBI Taxonomy" id="217165"/>
    <lineage>
        <taxon>Eukaryota</taxon>
        <taxon>Metazoa</taxon>
        <taxon>Ecdysozoa</taxon>
        <taxon>Arthropoda</taxon>
        <taxon>Crustacea</taxon>
        <taxon>Multicrustacea</taxon>
        <taxon>Hexanauplia</taxon>
        <taxon>Copepoda</taxon>
        <taxon>Siphonostomatoida</taxon>
        <taxon>Caligidae</taxon>
        <taxon>Caligus</taxon>
    </lineage>
</organism>
<reference evidence="6" key="1">
    <citation type="submission" date="2021-01" db="EMBL/GenBank/DDBJ databases">
        <title>Caligus Genome Assembly.</title>
        <authorList>
            <person name="Gallardo-Escarate C."/>
        </authorList>
    </citation>
    <scope>NUCLEOTIDE SEQUENCE [LARGE SCALE GENOMIC DNA]</scope>
</reference>
<dbReference type="PANTHER" id="PTHR12220">
    <property type="entry name" value="50S/60S RIBOSOMAL PROTEIN L16"/>
    <property type="match status" value="1"/>
</dbReference>
<dbReference type="InterPro" id="IPR000114">
    <property type="entry name" value="Ribosomal_uL16_bact-type"/>
</dbReference>
<dbReference type="OrthoDB" id="268521at2759"/>
<evidence type="ECO:0000313" key="5">
    <source>
        <dbReference type="EMBL" id="QQP39185.1"/>
    </source>
</evidence>
<dbReference type="EMBL" id="CP045903">
    <property type="protein sequence ID" value="QQP39185.1"/>
    <property type="molecule type" value="Genomic_DNA"/>
</dbReference>
<sequence length="174" mass="19804">PSRFSMLKVPRGQTELFRMRGEELVHTELLLGQFGIMALSGGALKNGHFEMMRMGVGYHIGKKRQGFAIYRVDAPHKPKTMRGVGKRMGGGKPSISHYITPVRAGRIILEQVRHWLTNVAKKLPFEAIAVTPSILQNFKEEEKATGDRESKPHHFRMAYKKQYIRLPKAPQSLR</sequence>
<keyword evidence="3" id="KW-0687">Ribonucleoprotein</keyword>
<dbReference type="GO" id="GO:0019843">
    <property type="term" value="F:rRNA binding"/>
    <property type="evidence" value="ECO:0007669"/>
    <property type="project" value="InterPro"/>
</dbReference>
<dbReference type="SUPFAM" id="SSF54686">
    <property type="entry name" value="Ribosomal protein L16p/L10e"/>
    <property type="match status" value="1"/>
</dbReference>
<dbReference type="GO" id="GO:0003735">
    <property type="term" value="F:structural constituent of ribosome"/>
    <property type="evidence" value="ECO:0007669"/>
    <property type="project" value="InterPro"/>
</dbReference>
<evidence type="ECO:0000256" key="3">
    <source>
        <dbReference type="ARBA" id="ARBA00023274"/>
    </source>
</evidence>
<accession>A0A7T8GWK7</accession>
<proteinExistence type="inferred from homology"/>
<evidence type="ECO:0000256" key="2">
    <source>
        <dbReference type="ARBA" id="ARBA00022980"/>
    </source>
</evidence>
<dbReference type="Proteomes" id="UP000595437">
    <property type="component" value="Chromosome 14"/>
</dbReference>
<dbReference type="InterPro" id="IPR047873">
    <property type="entry name" value="Ribosomal_uL16"/>
</dbReference>
<gene>
    <name evidence="5" type="ORF">FKW44_019982</name>
</gene>
<feature type="non-terminal residue" evidence="5">
    <location>
        <position position="1"/>
    </location>
</feature>
<dbReference type="GO" id="GO:0032543">
    <property type="term" value="P:mitochondrial translation"/>
    <property type="evidence" value="ECO:0007669"/>
    <property type="project" value="TreeGrafter"/>
</dbReference>
<keyword evidence="2 5" id="KW-0689">Ribosomal protein</keyword>
<evidence type="ECO:0000313" key="6">
    <source>
        <dbReference type="Proteomes" id="UP000595437"/>
    </source>
</evidence>